<dbReference type="EMBL" id="JAJCJQ010000015">
    <property type="protein sequence ID" value="MCB6961269.1"/>
    <property type="molecule type" value="Genomic_DNA"/>
</dbReference>
<accession>A0AAW4UQ66</accession>
<protein>
    <submittedName>
        <fullName evidence="1">Uncharacterized protein</fullName>
    </submittedName>
</protein>
<name>A0AAW4UQ66_9FIRM</name>
<reference evidence="1" key="1">
    <citation type="submission" date="2021-10" db="EMBL/GenBank/DDBJ databases">
        <title>Collection of gut derived symbiotic bacterial strains cultured from healthy donors.</title>
        <authorList>
            <person name="Lin H."/>
            <person name="Littmann E."/>
            <person name="Kohout C."/>
            <person name="Pamer E.G."/>
        </authorList>
    </citation>
    <scope>NUCLEOTIDE SEQUENCE</scope>
    <source>
        <strain evidence="1">DFI.7.28A</strain>
    </source>
</reference>
<sequence length="51" mass="5740">MYAAKERETLVIETAHILSFGLFLCPQAFEKVSVDTGCKRKLTQNSFMQTG</sequence>
<dbReference type="AlphaFoldDB" id="A0AAW4UQ66"/>
<comment type="caution">
    <text evidence="1">The sequence shown here is derived from an EMBL/GenBank/DDBJ whole genome shotgun (WGS) entry which is preliminary data.</text>
</comment>
<evidence type="ECO:0000313" key="1">
    <source>
        <dbReference type="EMBL" id="MCB6961269.1"/>
    </source>
</evidence>
<evidence type="ECO:0000313" key="2">
    <source>
        <dbReference type="Proteomes" id="UP001197741"/>
    </source>
</evidence>
<gene>
    <name evidence="1" type="ORF">LIZ82_10285</name>
</gene>
<dbReference type="Proteomes" id="UP001197741">
    <property type="component" value="Unassembled WGS sequence"/>
</dbReference>
<organism evidence="1 2">
    <name type="scientific">Agathobacter rectalis</name>
    <dbReference type="NCBI Taxonomy" id="39491"/>
    <lineage>
        <taxon>Bacteria</taxon>
        <taxon>Bacillati</taxon>
        <taxon>Bacillota</taxon>
        <taxon>Clostridia</taxon>
        <taxon>Lachnospirales</taxon>
        <taxon>Lachnospiraceae</taxon>
        <taxon>Agathobacter</taxon>
    </lineage>
</organism>
<proteinExistence type="predicted"/>
<dbReference type="RefSeq" id="WP_021683579.1">
    <property type="nucleotide sequence ID" value="NZ_JAJCJQ010000015.1"/>
</dbReference>